<evidence type="ECO:0000256" key="17">
    <source>
        <dbReference type="SAM" id="MobiDB-lite"/>
    </source>
</evidence>
<comment type="similarity">
    <text evidence="11">Belongs to the SEDS family. FtsW subfamily.</text>
</comment>
<evidence type="ECO:0000256" key="11">
    <source>
        <dbReference type="ARBA" id="ARBA00038053"/>
    </source>
</evidence>
<evidence type="ECO:0000313" key="20">
    <source>
        <dbReference type="Proteomes" id="UP000233654"/>
    </source>
</evidence>
<dbReference type="GO" id="GO:0051301">
    <property type="term" value="P:cell division"/>
    <property type="evidence" value="ECO:0007669"/>
    <property type="project" value="InterPro"/>
</dbReference>
<reference evidence="19 20" key="1">
    <citation type="journal article" date="2017" name="ISME J.">
        <title>Potential for microbial H2 and metal transformations associated with novel bacteria and archaea in deep terrestrial subsurface sediments.</title>
        <authorList>
            <person name="Hernsdorf A.W."/>
            <person name="Amano Y."/>
            <person name="Miyakawa K."/>
            <person name="Ise K."/>
            <person name="Suzuki Y."/>
            <person name="Anantharaman K."/>
            <person name="Probst A."/>
            <person name="Burstein D."/>
            <person name="Thomas B.C."/>
            <person name="Banfield J.F."/>
        </authorList>
    </citation>
    <scope>NUCLEOTIDE SEQUENCE [LARGE SCALE GENOMIC DNA]</scope>
    <source>
        <strain evidence="19">HGW-Actinobacteria-3</strain>
    </source>
</reference>
<feature type="transmembrane region" description="Helical" evidence="18">
    <location>
        <begin position="211"/>
        <end position="227"/>
    </location>
</feature>
<dbReference type="GO" id="GO:0008360">
    <property type="term" value="P:regulation of cell shape"/>
    <property type="evidence" value="ECO:0007669"/>
    <property type="project" value="UniProtKB-KW"/>
</dbReference>
<keyword evidence="3" id="KW-0808">Transferase</keyword>
<feature type="transmembrane region" description="Helical" evidence="18">
    <location>
        <begin position="82"/>
        <end position="104"/>
    </location>
</feature>
<feature type="region of interest" description="Disordered" evidence="17">
    <location>
        <begin position="1"/>
        <end position="71"/>
    </location>
</feature>
<dbReference type="Proteomes" id="UP000233654">
    <property type="component" value="Unassembled WGS sequence"/>
</dbReference>
<evidence type="ECO:0000256" key="1">
    <source>
        <dbReference type="ARBA" id="ARBA00004141"/>
    </source>
</evidence>
<feature type="transmembrane region" description="Helical" evidence="18">
    <location>
        <begin position="373"/>
        <end position="400"/>
    </location>
</feature>
<dbReference type="InterPro" id="IPR001182">
    <property type="entry name" value="FtsW/RodA"/>
</dbReference>
<organism evidence="19 20">
    <name type="scientific">Candidatus Anoxymicrobium japonicum</name>
    <dbReference type="NCBI Taxonomy" id="2013648"/>
    <lineage>
        <taxon>Bacteria</taxon>
        <taxon>Bacillati</taxon>
        <taxon>Actinomycetota</taxon>
        <taxon>Candidatus Geothermincolia</taxon>
        <taxon>Candidatus Geothermincolales</taxon>
        <taxon>Candidatus Anoxymicrobiaceae</taxon>
        <taxon>Candidatus Anoxymicrobium</taxon>
    </lineage>
</organism>
<keyword evidence="7 18" id="KW-1133">Transmembrane helix</keyword>
<dbReference type="EC" id="2.4.99.28" evidence="14"/>
<dbReference type="PANTHER" id="PTHR30474:SF2">
    <property type="entry name" value="PEPTIDOGLYCAN GLYCOSYLTRANSFERASE FTSW-RELATED"/>
    <property type="match status" value="1"/>
</dbReference>
<dbReference type="GO" id="GO:0009252">
    <property type="term" value="P:peptidoglycan biosynthetic process"/>
    <property type="evidence" value="ECO:0007669"/>
    <property type="project" value="UniProtKB-KW"/>
</dbReference>
<proteinExistence type="inferred from homology"/>
<evidence type="ECO:0000256" key="10">
    <source>
        <dbReference type="ARBA" id="ARBA00033270"/>
    </source>
</evidence>
<feature type="transmembrane region" description="Helical" evidence="18">
    <location>
        <begin position="412"/>
        <end position="431"/>
    </location>
</feature>
<evidence type="ECO:0000256" key="13">
    <source>
        <dbReference type="ARBA" id="ARBA00041418"/>
    </source>
</evidence>
<evidence type="ECO:0000256" key="6">
    <source>
        <dbReference type="ARBA" id="ARBA00022984"/>
    </source>
</evidence>
<feature type="transmembrane region" description="Helical" evidence="18">
    <location>
        <begin position="256"/>
        <end position="274"/>
    </location>
</feature>
<evidence type="ECO:0000256" key="7">
    <source>
        <dbReference type="ARBA" id="ARBA00022989"/>
    </source>
</evidence>
<comment type="subcellular location">
    <subcellularLocation>
        <location evidence="1">Membrane</location>
        <topology evidence="1">Multi-pass membrane protein</topology>
    </subcellularLocation>
</comment>
<feature type="transmembrane region" description="Helical" evidence="18">
    <location>
        <begin position="233"/>
        <end position="249"/>
    </location>
</feature>
<comment type="caution">
    <text evidence="19">The sequence shown here is derived from an EMBL/GenBank/DDBJ whole genome shotgun (WGS) entry which is preliminary data.</text>
</comment>
<comment type="catalytic activity">
    <reaction evidence="15">
        <text>[GlcNAc-(1-&gt;4)-Mur2Ac(oyl-L-Ala-gamma-D-Glu-L-Lys-D-Ala-D-Ala)](n)-di-trans,octa-cis-undecaprenyl diphosphate + beta-D-GlcNAc-(1-&gt;4)-Mur2Ac(oyl-L-Ala-gamma-D-Glu-L-Lys-D-Ala-D-Ala)-di-trans,octa-cis-undecaprenyl diphosphate = [GlcNAc-(1-&gt;4)-Mur2Ac(oyl-L-Ala-gamma-D-Glu-L-Lys-D-Ala-D-Ala)](n+1)-di-trans,octa-cis-undecaprenyl diphosphate + di-trans,octa-cis-undecaprenyl diphosphate + H(+)</text>
        <dbReference type="Rhea" id="RHEA:23708"/>
        <dbReference type="Rhea" id="RHEA-COMP:9602"/>
        <dbReference type="Rhea" id="RHEA-COMP:9603"/>
        <dbReference type="ChEBI" id="CHEBI:15378"/>
        <dbReference type="ChEBI" id="CHEBI:58405"/>
        <dbReference type="ChEBI" id="CHEBI:60033"/>
        <dbReference type="ChEBI" id="CHEBI:78435"/>
        <dbReference type="EC" id="2.4.99.28"/>
    </reaction>
</comment>
<feature type="compositionally biased region" description="Low complexity" evidence="17">
    <location>
        <begin position="9"/>
        <end position="19"/>
    </location>
</feature>
<feature type="transmembrane region" description="Helical" evidence="18">
    <location>
        <begin position="116"/>
        <end position="133"/>
    </location>
</feature>
<dbReference type="GO" id="GO:0032153">
    <property type="term" value="C:cell division site"/>
    <property type="evidence" value="ECO:0007669"/>
    <property type="project" value="TreeGrafter"/>
</dbReference>
<dbReference type="Pfam" id="PF01098">
    <property type="entry name" value="FTSW_RODA_SPOVE"/>
    <property type="match status" value="1"/>
</dbReference>
<dbReference type="PANTHER" id="PTHR30474">
    <property type="entry name" value="CELL CYCLE PROTEIN"/>
    <property type="match status" value="1"/>
</dbReference>
<evidence type="ECO:0000313" key="19">
    <source>
        <dbReference type="EMBL" id="PKQ28865.1"/>
    </source>
</evidence>
<keyword evidence="5" id="KW-0133">Cell shape</keyword>
<evidence type="ECO:0000256" key="9">
    <source>
        <dbReference type="ARBA" id="ARBA00032370"/>
    </source>
</evidence>
<dbReference type="GO" id="GO:0008955">
    <property type="term" value="F:peptidoglycan glycosyltransferase activity"/>
    <property type="evidence" value="ECO:0007669"/>
    <property type="project" value="UniProtKB-EC"/>
</dbReference>
<evidence type="ECO:0000256" key="12">
    <source>
        <dbReference type="ARBA" id="ARBA00041185"/>
    </source>
</evidence>
<feature type="transmembrane region" description="Helical" evidence="18">
    <location>
        <begin position="332"/>
        <end position="361"/>
    </location>
</feature>
<keyword evidence="4 18" id="KW-0812">Transmembrane</keyword>
<comment type="function">
    <text evidence="16">Peptidoglycan polymerase that is essential for cell division.</text>
</comment>
<feature type="transmembrane region" description="Helical" evidence="18">
    <location>
        <begin position="140"/>
        <end position="162"/>
    </location>
</feature>
<keyword evidence="8 18" id="KW-0472">Membrane</keyword>
<evidence type="ECO:0000256" key="15">
    <source>
        <dbReference type="ARBA" id="ARBA00049902"/>
    </source>
</evidence>
<evidence type="ECO:0000256" key="4">
    <source>
        <dbReference type="ARBA" id="ARBA00022692"/>
    </source>
</evidence>
<keyword evidence="6" id="KW-0573">Peptidoglycan synthesis</keyword>
<evidence type="ECO:0000256" key="3">
    <source>
        <dbReference type="ARBA" id="ARBA00022679"/>
    </source>
</evidence>
<evidence type="ECO:0000256" key="5">
    <source>
        <dbReference type="ARBA" id="ARBA00022960"/>
    </source>
</evidence>
<keyword evidence="2" id="KW-0328">Glycosyltransferase</keyword>
<feature type="compositionally biased region" description="Polar residues" evidence="17">
    <location>
        <begin position="54"/>
        <end position="69"/>
    </location>
</feature>
<name>A0A2N3G826_9ACTN</name>
<evidence type="ECO:0000256" key="2">
    <source>
        <dbReference type="ARBA" id="ARBA00022676"/>
    </source>
</evidence>
<protein>
    <recommendedName>
        <fullName evidence="12">Probable peptidoglycan glycosyltransferase FtsW</fullName>
        <ecNumber evidence="14">2.4.99.28</ecNumber>
    </recommendedName>
    <alternativeName>
        <fullName evidence="13">Cell division protein FtsW</fullName>
    </alternativeName>
    <alternativeName>
        <fullName evidence="10">Cell wall polymerase</fullName>
    </alternativeName>
    <alternativeName>
        <fullName evidence="9">Peptidoglycan polymerase</fullName>
    </alternativeName>
</protein>
<gene>
    <name evidence="19" type="ORF">CVT63_00405</name>
</gene>
<feature type="transmembrane region" description="Helical" evidence="18">
    <location>
        <begin position="182"/>
        <end position="199"/>
    </location>
</feature>
<dbReference type="GO" id="GO:0005886">
    <property type="term" value="C:plasma membrane"/>
    <property type="evidence" value="ECO:0007669"/>
    <property type="project" value="TreeGrafter"/>
</dbReference>
<evidence type="ECO:0000256" key="16">
    <source>
        <dbReference type="ARBA" id="ARBA00049966"/>
    </source>
</evidence>
<dbReference type="AlphaFoldDB" id="A0A2N3G826"/>
<dbReference type="GO" id="GO:0015648">
    <property type="term" value="F:lipid-linked peptidoglycan transporter activity"/>
    <property type="evidence" value="ECO:0007669"/>
    <property type="project" value="TreeGrafter"/>
</dbReference>
<dbReference type="EMBL" id="PHEX01000003">
    <property type="protein sequence ID" value="PKQ28865.1"/>
    <property type="molecule type" value="Genomic_DNA"/>
</dbReference>
<sequence>MASKRKNPAGRAPARGARSARSDAGKATPVTRDKGRTAPTARKSQRAPAKLNGTRAQRSGTCTGTSCAKSGSRRKASLANPILLPTIVLLLGGLVMVLSASFVASSEMGAGGYRTFWEQAFWAFSGLLLLYVCSRLDYHFLARISLFGVFLSMGLLALLLFFGKEVNGARRCFDVGFSPFSPTEFVRIALIVFSAHVIATKSKKMKGLRHLVVPIVVLVVLAAGLMLAQPDLGSALVLCFSVMLLLILAPTNSSHLFALGSAGGALAVLFAYIAPYRRARLFSFMHPWKSSEGYGYHVIQSSIALGSGNLKGLGPGMSRQKFLYLPNAHNDFIFAIIGEEFGIAGTLTVLCLMVLFAWAGLRIAINAPDELGRLLAIGITGSIVIQALVNMGGVVGLLPITGVPLPLVSSGGMSIFVCLGSIGILLNIAALSKPRGR</sequence>
<evidence type="ECO:0000256" key="8">
    <source>
        <dbReference type="ARBA" id="ARBA00023136"/>
    </source>
</evidence>
<evidence type="ECO:0000256" key="18">
    <source>
        <dbReference type="SAM" id="Phobius"/>
    </source>
</evidence>
<accession>A0A2N3G826</accession>
<evidence type="ECO:0000256" key="14">
    <source>
        <dbReference type="ARBA" id="ARBA00044770"/>
    </source>
</evidence>